<accession>A0A2U3EKQ5</accession>
<dbReference type="EMBL" id="LCWV01000002">
    <property type="protein sequence ID" value="PWI75083.1"/>
    <property type="molecule type" value="Genomic_DNA"/>
</dbReference>
<dbReference type="Proteomes" id="UP000245956">
    <property type="component" value="Unassembled WGS sequence"/>
</dbReference>
<evidence type="ECO:0000256" key="1">
    <source>
        <dbReference type="SAM" id="MobiDB-lite"/>
    </source>
</evidence>
<reference evidence="2 3" key="1">
    <citation type="journal article" date="2016" name="Front. Microbiol.">
        <title>Genome and transcriptome sequences reveal the specific parasitism of the nematophagous Purpureocillium lilacinum 36-1.</title>
        <authorList>
            <person name="Xie J."/>
            <person name="Li S."/>
            <person name="Mo C."/>
            <person name="Xiao X."/>
            <person name="Peng D."/>
            <person name="Wang G."/>
            <person name="Xiao Y."/>
        </authorList>
    </citation>
    <scope>NUCLEOTIDE SEQUENCE [LARGE SCALE GENOMIC DNA]</scope>
    <source>
        <strain evidence="2 3">36-1</strain>
    </source>
</reference>
<feature type="compositionally biased region" description="Polar residues" evidence="1">
    <location>
        <begin position="273"/>
        <end position="286"/>
    </location>
</feature>
<comment type="caution">
    <text evidence="2">The sequence shown here is derived from an EMBL/GenBank/DDBJ whole genome shotgun (WGS) entry which is preliminary data.</text>
</comment>
<proteinExistence type="predicted"/>
<dbReference type="AlphaFoldDB" id="A0A2U3EKQ5"/>
<evidence type="ECO:0000313" key="2">
    <source>
        <dbReference type="EMBL" id="PWI75083.1"/>
    </source>
</evidence>
<feature type="compositionally biased region" description="Low complexity" evidence="1">
    <location>
        <begin position="246"/>
        <end position="257"/>
    </location>
</feature>
<organism evidence="2 3">
    <name type="scientific">Purpureocillium lilacinum</name>
    <name type="common">Paecilomyces lilacinus</name>
    <dbReference type="NCBI Taxonomy" id="33203"/>
    <lineage>
        <taxon>Eukaryota</taxon>
        <taxon>Fungi</taxon>
        <taxon>Dikarya</taxon>
        <taxon>Ascomycota</taxon>
        <taxon>Pezizomycotina</taxon>
        <taxon>Sordariomycetes</taxon>
        <taxon>Hypocreomycetidae</taxon>
        <taxon>Hypocreales</taxon>
        <taxon>Ophiocordycipitaceae</taxon>
        <taxon>Purpureocillium</taxon>
    </lineage>
</organism>
<name>A0A2U3EKQ5_PURLI</name>
<feature type="region of interest" description="Disordered" evidence="1">
    <location>
        <begin position="240"/>
        <end position="286"/>
    </location>
</feature>
<sequence>MIHPIHPSIGLPLPPIPRRHVGTKVFGGAQGPPASACCCLQRPEGCRSGGSCWDTALELERPACRVSAAATSPHSAAQRPLQGYDLPDDYVWIARLPHTPRCDAVLVPPLSSLSLPLVRPIARALMAPRASHAGRGRGDRRTGTHVGGERQLRMVLGSPASGRCSPQCSLPLPPSHLISHRALVRRLSGRHNYKSKLHAFGLACRHDQQQQQRPDQVDYDASPVGTLQTAGAVRRVGQRLSVAHLPRNPSRSSSSSPAEDGGQSNGPPPPSTHGRSSVSSTALQPP</sequence>
<protein>
    <submittedName>
        <fullName evidence="2">Uncharacterized protein</fullName>
    </submittedName>
</protein>
<gene>
    <name evidence="2" type="ORF">PCL_05741</name>
</gene>
<evidence type="ECO:0000313" key="3">
    <source>
        <dbReference type="Proteomes" id="UP000245956"/>
    </source>
</evidence>